<protein>
    <recommendedName>
        <fullName evidence="4">D-alanine--D-alanine ligase</fullName>
        <ecNumber evidence="4">6.3.2.4</ecNumber>
    </recommendedName>
    <alternativeName>
        <fullName evidence="4">D-Ala-D-Ala ligase</fullName>
    </alternativeName>
    <alternativeName>
        <fullName evidence="4">D-alanylalanine synthetase</fullName>
    </alternativeName>
</protein>
<evidence type="ECO:0000256" key="1">
    <source>
        <dbReference type="ARBA" id="ARBA00010871"/>
    </source>
</evidence>
<organism evidence="9 10">
    <name type="scientific">Candidatus Ryanbacteria bacterium RIFCSPLOWO2_02_FULL_47_14</name>
    <dbReference type="NCBI Taxonomy" id="1802129"/>
    <lineage>
        <taxon>Bacteria</taxon>
        <taxon>Candidatus Ryaniibacteriota</taxon>
    </lineage>
</organism>
<evidence type="ECO:0000256" key="5">
    <source>
        <dbReference type="PIRSR" id="PIRSR039102-1"/>
    </source>
</evidence>
<dbReference type="GO" id="GO:0005737">
    <property type="term" value="C:cytoplasm"/>
    <property type="evidence" value="ECO:0007669"/>
    <property type="project" value="UniProtKB-SubCell"/>
</dbReference>
<dbReference type="Gene3D" id="3.40.50.20">
    <property type="match status" value="1"/>
</dbReference>
<evidence type="ECO:0000256" key="3">
    <source>
        <dbReference type="ARBA" id="ARBA00023316"/>
    </source>
</evidence>
<dbReference type="InterPro" id="IPR011127">
    <property type="entry name" value="Dala_Dala_lig_N"/>
</dbReference>
<dbReference type="Pfam" id="PF01820">
    <property type="entry name" value="Dala_Dala_lig_N"/>
    <property type="match status" value="2"/>
</dbReference>
<dbReference type="InterPro" id="IPR011761">
    <property type="entry name" value="ATP-grasp"/>
</dbReference>
<dbReference type="AlphaFoldDB" id="A0A1G2H2Q2"/>
<dbReference type="PANTHER" id="PTHR23132:SF23">
    <property type="entry name" value="D-ALANINE--D-ALANINE LIGASE B"/>
    <property type="match status" value="1"/>
</dbReference>
<feature type="active site" evidence="5">
    <location>
        <position position="298"/>
    </location>
</feature>
<evidence type="ECO:0000256" key="2">
    <source>
        <dbReference type="ARBA" id="ARBA00022598"/>
    </source>
</evidence>
<dbReference type="GO" id="GO:0008360">
    <property type="term" value="P:regulation of cell shape"/>
    <property type="evidence" value="ECO:0007669"/>
    <property type="project" value="UniProtKB-KW"/>
</dbReference>
<proteinExistence type="inferred from homology"/>
<evidence type="ECO:0000259" key="8">
    <source>
        <dbReference type="PROSITE" id="PS50975"/>
    </source>
</evidence>
<keyword evidence="6" id="KW-0460">Magnesium</keyword>
<feature type="binding site" evidence="6">
    <location>
        <position position="287"/>
    </location>
    <ligand>
        <name>Mg(2+)</name>
        <dbReference type="ChEBI" id="CHEBI:18420"/>
        <label>1</label>
    </ligand>
</feature>
<dbReference type="GO" id="GO:0005524">
    <property type="term" value="F:ATP binding"/>
    <property type="evidence" value="ECO:0007669"/>
    <property type="project" value="UniProtKB-UniRule"/>
</dbReference>
<sequence length="325" mass="35926">MMRVGVVMGGPSSEHDVSIMSGLNVLRALSVLGRHEAYPVYITQSGAWLFGDRHEWLSPTEAIGRVDVVFNALHGEYGEDGTIQQILDQHRIPYTGSCALPSAIAMNKEMAQNILEKRGLRMPKSICMTAQNTDTRRILELASPPWIIKPRSRGSSVGVSKINTSHDLPDAIKKTLSVDTHFIAQEYIPGREVTASVLENTDGTVRPLAPIEIIPPENADFFDYQVKYNGKTKEVCPAEFYGAMAKRIQDVALEAHDALGLRHYSRTDMIIKPASSTRRAPEVYVLEVNTLPGLTSESLFPKAARHAGLEFPQLIDHMILLAKRG</sequence>
<dbReference type="GO" id="GO:0046872">
    <property type="term" value="F:metal ion binding"/>
    <property type="evidence" value="ECO:0007669"/>
    <property type="project" value="UniProtKB-KW"/>
</dbReference>
<evidence type="ECO:0000313" key="9">
    <source>
        <dbReference type="EMBL" id="OGZ56743.1"/>
    </source>
</evidence>
<keyword evidence="4" id="KW-0133">Cell shape</keyword>
<feature type="active site" evidence="5">
    <location>
        <position position="14"/>
    </location>
</feature>
<reference evidence="9 10" key="1">
    <citation type="journal article" date="2016" name="Nat. Commun.">
        <title>Thousands of microbial genomes shed light on interconnected biogeochemical processes in an aquifer system.</title>
        <authorList>
            <person name="Anantharaman K."/>
            <person name="Brown C.T."/>
            <person name="Hug L.A."/>
            <person name="Sharon I."/>
            <person name="Castelle C.J."/>
            <person name="Probst A.J."/>
            <person name="Thomas B.C."/>
            <person name="Singh A."/>
            <person name="Wilkins M.J."/>
            <person name="Karaoz U."/>
            <person name="Brodie E.L."/>
            <person name="Williams K.H."/>
            <person name="Hubbard S.S."/>
            <person name="Banfield J.F."/>
        </authorList>
    </citation>
    <scope>NUCLEOTIDE SEQUENCE [LARGE SCALE GENOMIC DNA]</scope>
</reference>
<dbReference type="NCBIfam" id="TIGR01205">
    <property type="entry name" value="D_ala_D_alaTIGR"/>
    <property type="match status" value="1"/>
</dbReference>
<gene>
    <name evidence="4" type="primary">ddl</name>
    <name evidence="9" type="ORF">A3J04_00210</name>
</gene>
<dbReference type="Gene3D" id="3.30.1490.20">
    <property type="entry name" value="ATP-grasp fold, A domain"/>
    <property type="match status" value="1"/>
</dbReference>
<evidence type="ECO:0000256" key="6">
    <source>
        <dbReference type="PIRSR" id="PIRSR039102-3"/>
    </source>
</evidence>
<dbReference type="HAMAP" id="MF_00047">
    <property type="entry name" value="Dala_Dala_lig"/>
    <property type="match status" value="1"/>
</dbReference>
<keyword evidence="3 4" id="KW-0961">Cell wall biogenesis/degradation</keyword>
<keyword evidence="6" id="KW-0464">Manganese</keyword>
<comment type="subcellular location">
    <subcellularLocation>
        <location evidence="4">Cytoplasm</location>
    </subcellularLocation>
</comment>
<dbReference type="UniPathway" id="UPA00219"/>
<keyword evidence="4" id="KW-0573">Peptidoglycan synthesis</keyword>
<evidence type="ECO:0000256" key="7">
    <source>
        <dbReference type="PROSITE-ProRule" id="PRU00409"/>
    </source>
</evidence>
<comment type="cofactor">
    <cofactor evidence="6">
        <name>Mg(2+)</name>
        <dbReference type="ChEBI" id="CHEBI:18420"/>
    </cofactor>
    <cofactor evidence="6">
        <name>Mn(2+)</name>
        <dbReference type="ChEBI" id="CHEBI:29035"/>
    </cofactor>
    <text evidence="6">Binds 2 magnesium or manganese ions per subunit.</text>
</comment>
<dbReference type="PROSITE" id="PS50975">
    <property type="entry name" value="ATP_GRASP"/>
    <property type="match status" value="1"/>
</dbReference>
<dbReference type="Gene3D" id="3.30.470.20">
    <property type="entry name" value="ATP-grasp fold, B domain"/>
    <property type="match status" value="1"/>
</dbReference>
<feature type="domain" description="ATP-grasp" evidence="8">
    <location>
        <begin position="112"/>
        <end position="320"/>
    </location>
</feature>
<name>A0A1G2H2Q2_9BACT</name>
<dbReference type="STRING" id="1802129.A3J04_00210"/>
<dbReference type="InterPro" id="IPR016185">
    <property type="entry name" value="PreATP-grasp_dom_sf"/>
</dbReference>
<dbReference type="NCBIfam" id="NF002378">
    <property type="entry name" value="PRK01372.1"/>
    <property type="match status" value="1"/>
</dbReference>
<comment type="catalytic activity">
    <reaction evidence="4">
        <text>2 D-alanine + ATP = D-alanyl-D-alanine + ADP + phosphate + H(+)</text>
        <dbReference type="Rhea" id="RHEA:11224"/>
        <dbReference type="ChEBI" id="CHEBI:15378"/>
        <dbReference type="ChEBI" id="CHEBI:30616"/>
        <dbReference type="ChEBI" id="CHEBI:43474"/>
        <dbReference type="ChEBI" id="CHEBI:57416"/>
        <dbReference type="ChEBI" id="CHEBI:57822"/>
        <dbReference type="ChEBI" id="CHEBI:456216"/>
        <dbReference type="EC" id="6.3.2.4"/>
    </reaction>
</comment>
<evidence type="ECO:0000256" key="4">
    <source>
        <dbReference type="HAMAP-Rule" id="MF_00047"/>
    </source>
</evidence>
<dbReference type="SUPFAM" id="SSF52440">
    <property type="entry name" value="PreATP-grasp domain"/>
    <property type="match status" value="1"/>
</dbReference>
<comment type="caution">
    <text evidence="9">The sequence shown here is derived from an EMBL/GenBank/DDBJ whole genome shotgun (WGS) entry which is preliminary data.</text>
</comment>
<comment type="pathway">
    <text evidence="4">Cell wall biogenesis; peptidoglycan biosynthesis.</text>
</comment>
<dbReference type="EC" id="6.3.2.4" evidence="4"/>
<dbReference type="InterPro" id="IPR011095">
    <property type="entry name" value="Dala_Dala_lig_C"/>
</dbReference>
<dbReference type="Pfam" id="PF07478">
    <property type="entry name" value="Dala_Dala_lig_C"/>
    <property type="match status" value="1"/>
</dbReference>
<dbReference type="GO" id="GO:0009252">
    <property type="term" value="P:peptidoglycan biosynthetic process"/>
    <property type="evidence" value="ECO:0007669"/>
    <property type="project" value="UniProtKB-UniRule"/>
</dbReference>
<keyword evidence="6" id="KW-0479">Metal-binding</keyword>
<keyword evidence="7" id="KW-0547">Nucleotide-binding</keyword>
<feature type="active site" evidence="5">
    <location>
        <position position="155"/>
    </location>
</feature>
<dbReference type="GO" id="GO:0071555">
    <property type="term" value="P:cell wall organization"/>
    <property type="evidence" value="ECO:0007669"/>
    <property type="project" value="UniProtKB-KW"/>
</dbReference>
<dbReference type="InterPro" id="IPR013815">
    <property type="entry name" value="ATP_grasp_subdomain_1"/>
</dbReference>
<dbReference type="EMBL" id="MHNZ01000008">
    <property type="protein sequence ID" value="OGZ56743.1"/>
    <property type="molecule type" value="Genomic_DNA"/>
</dbReference>
<keyword evidence="4" id="KW-0963">Cytoplasm</keyword>
<dbReference type="GO" id="GO:0008716">
    <property type="term" value="F:D-alanine-D-alanine ligase activity"/>
    <property type="evidence" value="ECO:0007669"/>
    <property type="project" value="UniProtKB-UniRule"/>
</dbReference>
<keyword evidence="7" id="KW-0067">ATP-binding</keyword>
<evidence type="ECO:0000313" key="10">
    <source>
        <dbReference type="Proteomes" id="UP000177954"/>
    </source>
</evidence>
<feature type="binding site" evidence="6">
    <location>
        <position position="268"/>
    </location>
    <ligand>
        <name>Mg(2+)</name>
        <dbReference type="ChEBI" id="CHEBI:18420"/>
        <label>1</label>
    </ligand>
</feature>
<feature type="binding site" evidence="6">
    <location>
        <position position="289"/>
    </location>
    <ligand>
        <name>Mg(2+)</name>
        <dbReference type="ChEBI" id="CHEBI:18420"/>
        <label>2</label>
    </ligand>
</feature>
<comment type="function">
    <text evidence="4">Cell wall formation.</text>
</comment>
<dbReference type="InterPro" id="IPR005905">
    <property type="entry name" value="D_ala_D_ala"/>
</dbReference>
<feature type="binding site" evidence="6">
    <location>
        <position position="287"/>
    </location>
    <ligand>
        <name>Mg(2+)</name>
        <dbReference type="ChEBI" id="CHEBI:18420"/>
        <label>2</label>
    </ligand>
</feature>
<keyword evidence="2 4" id="KW-0436">Ligase</keyword>
<dbReference type="PIRSF" id="PIRSF039102">
    <property type="entry name" value="Ddl/VanB"/>
    <property type="match status" value="1"/>
</dbReference>
<comment type="similarity">
    <text evidence="1 4">Belongs to the D-alanine--D-alanine ligase family.</text>
</comment>
<dbReference type="SUPFAM" id="SSF56059">
    <property type="entry name" value="Glutathione synthetase ATP-binding domain-like"/>
    <property type="match status" value="1"/>
</dbReference>
<dbReference type="Proteomes" id="UP000177954">
    <property type="component" value="Unassembled WGS sequence"/>
</dbReference>
<accession>A0A1G2H2Q2</accession>
<dbReference type="PANTHER" id="PTHR23132">
    <property type="entry name" value="D-ALANINE--D-ALANINE LIGASE"/>
    <property type="match status" value="1"/>
</dbReference>